<reference evidence="4" key="1">
    <citation type="submission" date="2013-12" db="EMBL/GenBank/DDBJ databases">
        <title>The Genome Sequence of Aphanomyces astaci APO3.</title>
        <authorList>
            <consortium name="The Broad Institute Genomics Platform"/>
            <person name="Russ C."/>
            <person name="Tyler B."/>
            <person name="van West P."/>
            <person name="Dieguez-Uribeondo J."/>
            <person name="Young S.K."/>
            <person name="Zeng Q."/>
            <person name="Gargeya S."/>
            <person name="Fitzgerald M."/>
            <person name="Abouelleil A."/>
            <person name="Alvarado L."/>
            <person name="Chapman S.B."/>
            <person name="Gainer-Dewar J."/>
            <person name="Goldberg J."/>
            <person name="Griggs A."/>
            <person name="Gujja S."/>
            <person name="Hansen M."/>
            <person name="Howarth C."/>
            <person name="Imamovic A."/>
            <person name="Ireland A."/>
            <person name="Larimer J."/>
            <person name="McCowan C."/>
            <person name="Murphy C."/>
            <person name="Pearson M."/>
            <person name="Poon T.W."/>
            <person name="Priest M."/>
            <person name="Roberts A."/>
            <person name="Saif S."/>
            <person name="Shea T."/>
            <person name="Sykes S."/>
            <person name="Wortman J."/>
            <person name="Nusbaum C."/>
            <person name="Birren B."/>
        </authorList>
    </citation>
    <scope>NUCLEOTIDE SEQUENCE [LARGE SCALE GENOMIC DNA]</scope>
    <source>
        <strain evidence="4">APO3</strain>
    </source>
</reference>
<feature type="region of interest" description="Disordered" evidence="2">
    <location>
        <begin position="92"/>
        <end position="130"/>
    </location>
</feature>
<dbReference type="GeneID" id="20816861"/>
<dbReference type="Pfam" id="PF00036">
    <property type="entry name" value="EF-hand_1"/>
    <property type="match status" value="1"/>
</dbReference>
<sequence>METSTTMDITKLWRQPAQAQPAPPSCKDKDSQPRPPAKVLRPQSGNPCVVAKPKRKRVGSAKPTRFTWNLLVKHDQPVAPALLERVRALTNQSTAPTNGMASTQQLPRSARVKEEDEVLPVTPESSHDDKKADDMLVRYPRRKATVFASRPVTTPLASELVDDCNIAPVVDHDTRRKLVTWLRQFPAEQGDFLSPINYFELKYSQARGLTSAWRDPQKVRLAVAFGSLHGLATTETPIPSIFLLQLVEELGHGLFENYTVVRDQVAALVNPCLHYFESAPAYFERYAAKCEALAEMQIQLHKLTEQTNSIKQSSMSTQVLSKLRTSVAFVKHNKIAPNVHHHRLHSVKDISSNDEDLVNELQIKDFMDYMAPDDIAHMLLRVLDDKTMISTLTSLVDAMNEDQRMEFYASYQRCMSADELYLFISREMSEKKFVSHQSSNNARLSRAKSVMHPTDGFVDKLRRLLAIDHIPPPPQKDLVFTPDEEHVLVTVAALMEHCQDIRNELSSCSLQDVIPIHSSVRNVLEKLLQYGDTSKESMVSGGSQLQLNSQPNDNVDNNKPSPQDPENDDDLDDDEEDEFDVSGRAKKKSSVRRKLRKRKGAISPVRAKAARVMPLADVCSAISSLLCEKLWQEANDRSKLTLRPFMRQYFIRVYGLKSLAMAHISSFKHSLAINQHENRRASLFYWFLGCDESRKFSADYAFEFFKSVVKHVLVVHNKAPVKPFLVQTTPDVMTSLESIQYAWTDLLGDGCVLDDVPDNNLNSSTKKRLVTLAKAIEVTKLSFYDGNDREATVSLFLDDLKDRVNPIGMEDFLSGIMDCWLKLFEFTVQLIRVKFKEADKNGDGTMDFEEFIAFMQASNVLGFSEENNAQLTTNGTKLQRPTASIFRKPAGSSSSSNSTSTSTSTSGATTSPTKKATLAPDAETKKRELARTEARMRREAIAIYDSLTNDDNIIDENAFIEYLLTQVQWLSNEEDATVVAAVVAPSPSDASPISPVDHNPSSITSPTTNYYSPTTSASADDVSGGRTQDIPLGIVDATPPCAATSVALPDDWPVQVAEATATTTSTPMDILPLDGNRVVSGSSVVV</sequence>
<feature type="region of interest" description="Disordered" evidence="2">
    <location>
        <begin position="1"/>
        <end position="61"/>
    </location>
</feature>
<dbReference type="OrthoDB" id="109600at2759"/>
<accession>W4FS83</accession>
<dbReference type="VEuPathDB" id="FungiDB:H257_14865"/>
<evidence type="ECO:0000256" key="2">
    <source>
        <dbReference type="SAM" id="MobiDB-lite"/>
    </source>
</evidence>
<dbReference type="Gene3D" id="1.10.238.10">
    <property type="entry name" value="EF-hand"/>
    <property type="match status" value="1"/>
</dbReference>
<feature type="domain" description="EF-hand" evidence="3">
    <location>
        <begin position="826"/>
        <end position="861"/>
    </location>
</feature>
<evidence type="ECO:0000313" key="4">
    <source>
        <dbReference type="EMBL" id="ETV69498.1"/>
    </source>
</evidence>
<feature type="region of interest" description="Disordered" evidence="2">
    <location>
        <begin position="987"/>
        <end position="1024"/>
    </location>
</feature>
<feature type="compositionally biased region" description="Basic residues" evidence="2">
    <location>
        <begin position="584"/>
        <end position="595"/>
    </location>
</feature>
<keyword evidence="1" id="KW-0106">Calcium</keyword>
<feature type="compositionally biased region" description="Polar residues" evidence="2">
    <location>
        <begin position="872"/>
        <end position="882"/>
    </location>
</feature>
<feature type="region of interest" description="Disordered" evidence="2">
    <location>
        <begin position="872"/>
        <end position="931"/>
    </location>
</feature>
<gene>
    <name evidence="4" type="ORF">H257_14865</name>
</gene>
<organism evidence="4">
    <name type="scientific">Aphanomyces astaci</name>
    <name type="common">Crayfish plague agent</name>
    <dbReference type="NCBI Taxonomy" id="112090"/>
    <lineage>
        <taxon>Eukaryota</taxon>
        <taxon>Sar</taxon>
        <taxon>Stramenopiles</taxon>
        <taxon>Oomycota</taxon>
        <taxon>Saprolegniomycetes</taxon>
        <taxon>Saprolegniales</taxon>
        <taxon>Verrucalvaceae</taxon>
        <taxon>Aphanomyces</taxon>
    </lineage>
</organism>
<dbReference type="SUPFAM" id="SSF47473">
    <property type="entry name" value="EF-hand"/>
    <property type="match status" value="1"/>
</dbReference>
<dbReference type="GO" id="GO:0005509">
    <property type="term" value="F:calcium ion binding"/>
    <property type="evidence" value="ECO:0007669"/>
    <property type="project" value="InterPro"/>
</dbReference>
<dbReference type="InterPro" id="IPR018247">
    <property type="entry name" value="EF_Hand_1_Ca_BS"/>
</dbReference>
<feature type="compositionally biased region" description="Acidic residues" evidence="2">
    <location>
        <begin position="565"/>
        <end position="580"/>
    </location>
</feature>
<dbReference type="CDD" id="cd00051">
    <property type="entry name" value="EFh"/>
    <property type="match status" value="1"/>
</dbReference>
<dbReference type="InterPro" id="IPR002048">
    <property type="entry name" value="EF_hand_dom"/>
</dbReference>
<evidence type="ECO:0000256" key="1">
    <source>
        <dbReference type="ARBA" id="ARBA00022837"/>
    </source>
</evidence>
<feature type="compositionally biased region" description="Basic and acidic residues" evidence="2">
    <location>
        <begin position="922"/>
        <end position="931"/>
    </location>
</feature>
<proteinExistence type="predicted"/>
<feature type="region of interest" description="Disordered" evidence="2">
    <location>
        <begin position="535"/>
        <end position="595"/>
    </location>
</feature>
<protein>
    <recommendedName>
        <fullName evidence="3">EF-hand domain-containing protein</fullName>
    </recommendedName>
</protein>
<feature type="compositionally biased region" description="Polar residues" evidence="2">
    <location>
        <begin position="92"/>
        <end position="107"/>
    </location>
</feature>
<dbReference type="RefSeq" id="XP_009841071.1">
    <property type="nucleotide sequence ID" value="XM_009842769.1"/>
</dbReference>
<name>W4FS83_APHAT</name>
<dbReference type="AlphaFoldDB" id="W4FS83"/>
<dbReference type="PROSITE" id="PS50222">
    <property type="entry name" value="EF_HAND_2"/>
    <property type="match status" value="1"/>
</dbReference>
<dbReference type="PROSITE" id="PS00018">
    <property type="entry name" value="EF_HAND_1"/>
    <property type="match status" value="1"/>
</dbReference>
<dbReference type="EMBL" id="KI913176">
    <property type="protein sequence ID" value="ETV69498.1"/>
    <property type="molecule type" value="Genomic_DNA"/>
</dbReference>
<feature type="compositionally biased region" description="Polar residues" evidence="2">
    <location>
        <begin position="536"/>
        <end position="561"/>
    </location>
</feature>
<dbReference type="InterPro" id="IPR011992">
    <property type="entry name" value="EF-hand-dom_pair"/>
</dbReference>
<dbReference type="SMART" id="SM00054">
    <property type="entry name" value="EFh"/>
    <property type="match status" value="1"/>
</dbReference>
<feature type="compositionally biased region" description="Low complexity" evidence="2">
    <location>
        <begin position="888"/>
        <end position="917"/>
    </location>
</feature>
<feature type="compositionally biased region" description="Low complexity" evidence="2">
    <location>
        <begin position="987"/>
        <end position="1019"/>
    </location>
</feature>
<evidence type="ECO:0000259" key="3">
    <source>
        <dbReference type="PROSITE" id="PS50222"/>
    </source>
</evidence>